<dbReference type="InterPro" id="IPR050933">
    <property type="entry name" value="Circadian_TF"/>
</dbReference>
<dbReference type="SUPFAM" id="SSF47459">
    <property type="entry name" value="HLH, helix-loop-helix DNA-binding domain"/>
    <property type="match status" value="1"/>
</dbReference>
<name>A0A1D1V559_RAMVA</name>
<feature type="region of interest" description="Disordered" evidence="8">
    <location>
        <begin position="434"/>
        <end position="508"/>
    </location>
</feature>
<dbReference type="GO" id="GO:0045944">
    <property type="term" value="P:positive regulation of transcription by RNA polymerase II"/>
    <property type="evidence" value="ECO:0007669"/>
    <property type="project" value="UniProtKB-ARBA"/>
</dbReference>
<dbReference type="InterPro" id="IPR011598">
    <property type="entry name" value="bHLH_dom"/>
</dbReference>
<evidence type="ECO:0000256" key="6">
    <source>
        <dbReference type="ARBA" id="ARBA00023242"/>
    </source>
</evidence>
<feature type="domain" description="BHLH" evidence="10">
    <location>
        <begin position="13"/>
        <end position="66"/>
    </location>
</feature>
<reference evidence="11 12" key="1">
    <citation type="journal article" date="2016" name="Nat. Commun.">
        <title>Extremotolerant tardigrade genome and improved radiotolerance of human cultured cells by tardigrade-unique protein.</title>
        <authorList>
            <person name="Hashimoto T."/>
            <person name="Horikawa D.D."/>
            <person name="Saito Y."/>
            <person name="Kuwahara H."/>
            <person name="Kozuka-Hata H."/>
            <person name="Shin-I T."/>
            <person name="Minakuchi Y."/>
            <person name="Ohishi K."/>
            <person name="Motoyama A."/>
            <person name="Aizu T."/>
            <person name="Enomoto A."/>
            <person name="Kondo K."/>
            <person name="Tanaka S."/>
            <person name="Hara Y."/>
            <person name="Koshikawa S."/>
            <person name="Sagara H."/>
            <person name="Miura T."/>
            <person name="Yokobori S."/>
            <person name="Miyagawa K."/>
            <person name="Suzuki Y."/>
            <person name="Kubo T."/>
            <person name="Oyama M."/>
            <person name="Kohara Y."/>
            <person name="Fujiyama A."/>
            <person name="Arakawa K."/>
            <person name="Katayama T."/>
            <person name="Toyoda A."/>
            <person name="Kunieda T."/>
        </authorList>
    </citation>
    <scope>NUCLEOTIDE SEQUENCE [LARGE SCALE GENOMIC DNA]</scope>
    <source>
        <strain evidence="11 12">YOKOZUNA-1</strain>
    </source>
</reference>
<dbReference type="Proteomes" id="UP000186922">
    <property type="component" value="Unassembled WGS sequence"/>
</dbReference>
<dbReference type="InterPro" id="IPR036638">
    <property type="entry name" value="HLH_DNA-bd_sf"/>
</dbReference>
<feature type="compositionally biased region" description="Basic and acidic residues" evidence="8">
    <location>
        <begin position="7"/>
        <end position="21"/>
    </location>
</feature>
<dbReference type="SUPFAM" id="SSF55785">
    <property type="entry name" value="PYP-like sensor domain (PAS domain)"/>
    <property type="match status" value="2"/>
</dbReference>
<dbReference type="Gene3D" id="3.30.450.20">
    <property type="entry name" value="PAS domain"/>
    <property type="match status" value="2"/>
</dbReference>
<dbReference type="PROSITE" id="PS50112">
    <property type="entry name" value="PAS"/>
    <property type="match status" value="2"/>
</dbReference>
<evidence type="ECO:0000256" key="5">
    <source>
        <dbReference type="ARBA" id="ARBA00023163"/>
    </source>
</evidence>
<dbReference type="GO" id="GO:0005634">
    <property type="term" value="C:nucleus"/>
    <property type="evidence" value="ECO:0007669"/>
    <property type="project" value="UniProtKB-SubCell"/>
</dbReference>
<dbReference type="GO" id="GO:0003677">
    <property type="term" value="F:DNA binding"/>
    <property type="evidence" value="ECO:0007669"/>
    <property type="project" value="UniProtKB-KW"/>
</dbReference>
<feature type="domain" description="PAS" evidence="9">
    <location>
        <begin position="85"/>
        <end position="151"/>
    </location>
</feature>
<dbReference type="Gene3D" id="4.10.280.10">
    <property type="entry name" value="Helix-loop-helix DNA-binding domain"/>
    <property type="match status" value="1"/>
</dbReference>
<keyword evidence="6" id="KW-0539">Nucleus</keyword>
<comment type="subcellular location">
    <subcellularLocation>
        <location evidence="1">Nucleus</location>
    </subcellularLocation>
</comment>
<dbReference type="InterPro" id="IPR000014">
    <property type="entry name" value="PAS"/>
</dbReference>
<dbReference type="Pfam" id="PF00010">
    <property type="entry name" value="HLH"/>
    <property type="match status" value="1"/>
</dbReference>
<organism evidence="11 12">
    <name type="scientific">Ramazzottius varieornatus</name>
    <name type="common">Water bear</name>
    <name type="synonym">Tardigrade</name>
    <dbReference type="NCBI Taxonomy" id="947166"/>
    <lineage>
        <taxon>Eukaryota</taxon>
        <taxon>Metazoa</taxon>
        <taxon>Ecdysozoa</taxon>
        <taxon>Tardigrada</taxon>
        <taxon>Eutardigrada</taxon>
        <taxon>Parachela</taxon>
        <taxon>Hypsibioidea</taxon>
        <taxon>Ramazzottiidae</taxon>
        <taxon>Ramazzottius</taxon>
    </lineage>
</organism>
<evidence type="ECO:0000256" key="1">
    <source>
        <dbReference type="ARBA" id="ARBA00004123"/>
    </source>
</evidence>
<feature type="compositionally biased region" description="Polar residues" evidence="8">
    <location>
        <begin position="490"/>
        <end position="508"/>
    </location>
</feature>
<dbReference type="AlphaFoldDB" id="A0A1D1V559"/>
<dbReference type="Pfam" id="PF14598">
    <property type="entry name" value="PAS_11"/>
    <property type="match status" value="1"/>
</dbReference>
<dbReference type="GO" id="GO:0003700">
    <property type="term" value="F:DNA-binding transcription factor activity"/>
    <property type="evidence" value="ECO:0007669"/>
    <property type="project" value="InterPro"/>
</dbReference>
<dbReference type="InterPro" id="IPR035965">
    <property type="entry name" value="PAS-like_dom_sf"/>
</dbReference>
<feature type="region of interest" description="Disordered" evidence="8">
    <location>
        <begin position="240"/>
        <end position="267"/>
    </location>
</feature>
<keyword evidence="5" id="KW-0804">Transcription</keyword>
<feature type="domain" description="PAS" evidence="9">
    <location>
        <begin position="303"/>
        <end position="354"/>
    </location>
</feature>
<dbReference type="CDD" id="cd00130">
    <property type="entry name" value="PAS"/>
    <property type="match status" value="2"/>
</dbReference>
<evidence type="ECO:0000259" key="9">
    <source>
        <dbReference type="PROSITE" id="PS50112"/>
    </source>
</evidence>
<dbReference type="InterPro" id="IPR013767">
    <property type="entry name" value="PAS_fold"/>
</dbReference>
<dbReference type="CDD" id="cd18947">
    <property type="entry name" value="bHLH-PAS_ARNT"/>
    <property type="match status" value="1"/>
</dbReference>
<evidence type="ECO:0000256" key="7">
    <source>
        <dbReference type="ARBA" id="ARBA00073216"/>
    </source>
</evidence>
<dbReference type="SMART" id="SM00353">
    <property type="entry name" value="HLH"/>
    <property type="match status" value="1"/>
</dbReference>
<dbReference type="Pfam" id="PF00989">
    <property type="entry name" value="PAS"/>
    <property type="match status" value="1"/>
</dbReference>
<comment type="caution">
    <text evidence="11">The sequence shown here is derived from an EMBL/GenBank/DDBJ whole genome shotgun (WGS) entry which is preliminary data.</text>
</comment>
<dbReference type="STRING" id="947166.A0A1D1V559"/>
<dbReference type="SMART" id="SM00091">
    <property type="entry name" value="PAS"/>
    <property type="match status" value="2"/>
</dbReference>
<evidence type="ECO:0000256" key="8">
    <source>
        <dbReference type="SAM" id="MobiDB-lite"/>
    </source>
</evidence>
<dbReference type="FunFam" id="4.10.280.10:FF:000011">
    <property type="entry name" value="Aryl hydrocarbon receptor nuclear translocator 2"/>
    <property type="match status" value="1"/>
</dbReference>
<dbReference type="PROSITE" id="PS50888">
    <property type="entry name" value="BHLH"/>
    <property type="match status" value="1"/>
</dbReference>
<sequence length="635" mass="69423">MEEVESTQDRERYARENHSEIERRRRNKMTAYITELSDMVPTCSALARKPDKLTILRMAVAHMKTLRGTGNTSSEGAFKPQFLTDQELKHLILEAADGFLFIVACDAPARILYLSDSATAVLNQAHAEWTHQSFYDLVHPDDIEKVREQLQGQDSATSGRILDLKTGTVKKETHQSAMRGSMGSRRAFICRMRVGNAPPDPMFMGHRQLLRMRHRASLGPSSDGQQYVVVHCSGYVKSWTQPGSSQQKARESLMEGDEPSTSSAAGQPGNWVLVAIGRLQMTSIPNTSDLDEAVPFEFVTRHSADGTSIFVDQRITPILQYTPTEFLGKALLEMVHPEDHKVMTDCFDLALKSKGSPASQVARFRMKNGDFEIVRSVLYAFLNPCSEELEFVVATHSLLKEVQRQEGLAAHGSSSIGPTIQHSSMIMPEHSSAAYGSTLNDVPTSSLNGNSRGKSSNTYGGLGHQQAPSGSTLRSSSSHTGSYTSACGLSGSTRNTTGGTYGPSSSYQVDQSAYPVQSASWSTSQRPYDPVEGSYAQTTQTISPYPNLSTSSLYGAVASSSAFPAASSRNYPVWPQQPSLWTGPSQLSSGSDTHSPAAVAAHPLHTEDNAEYYRQMYVDPSTMPDMNNLYGHYAE</sequence>
<evidence type="ECO:0000256" key="4">
    <source>
        <dbReference type="ARBA" id="ARBA00023125"/>
    </source>
</evidence>
<evidence type="ECO:0000313" key="11">
    <source>
        <dbReference type="EMBL" id="GAU93608.1"/>
    </source>
</evidence>
<proteinExistence type="predicted"/>
<evidence type="ECO:0000256" key="2">
    <source>
        <dbReference type="ARBA" id="ARBA00022737"/>
    </source>
</evidence>
<gene>
    <name evidence="11" type="primary">RvY_05527-1</name>
    <name evidence="11" type="synonym">RvY_05527.1</name>
    <name evidence="11" type="ORF">RvY_05527</name>
</gene>
<dbReference type="InterPro" id="IPR001067">
    <property type="entry name" value="Nuc_translocat"/>
</dbReference>
<protein>
    <recommendedName>
        <fullName evidence="7">Aryl hydrocarbon receptor nuclear translocator homolog</fullName>
    </recommendedName>
</protein>
<dbReference type="PANTHER" id="PTHR23042">
    <property type="entry name" value="CIRCADIAN PROTEIN CLOCK/ARNT/BMAL/PAS"/>
    <property type="match status" value="1"/>
</dbReference>
<dbReference type="GO" id="GO:0046983">
    <property type="term" value="F:protein dimerization activity"/>
    <property type="evidence" value="ECO:0007669"/>
    <property type="project" value="InterPro"/>
</dbReference>
<evidence type="ECO:0000313" key="12">
    <source>
        <dbReference type="Proteomes" id="UP000186922"/>
    </source>
</evidence>
<keyword evidence="3" id="KW-0805">Transcription regulation</keyword>
<evidence type="ECO:0000256" key="3">
    <source>
        <dbReference type="ARBA" id="ARBA00023015"/>
    </source>
</evidence>
<accession>A0A1D1V559</accession>
<keyword evidence="2" id="KW-0677">Repeat</keyword>
<feature type="region of interest" description="Disordered" evidence="8">
    <location>
        <begin position="1"/>
        <end position="21"/>
    </location>
</feature>
<feature type="compositionally biased region" description="Polar residues" evidence="8">
    <location>
        <begin position="434"/>
        <end position="459"/>
    </location>
</feature>
<evidence type="ECO:0000259" key="10">
    <source>
        <dbReference type="PROSITE" id="PS50888"/>
    </source>
</evidence>
<dbReference type="PRINTS" id="PR00785">
    <property type="entry name" value="NCTRNSLOCATR"/>
</dbReference>
<dbReference type="EMBL" id="BDGG01000002">
    <property type="protein sequence ID" value="GAU93608.1"/>
    <property type="molecule type" value="Genomic_DNA"/>
</dbReference>
<dbReference type="GO" id="GO:0005737">
    <property type="term" value="C:cytoplasm"/>
    <property type="evidence" value="ECO:0007669"/>
    <property type="project" value="InterPro"/>
</dbReference>
<feature type="compositionally biased region" description="Low complexity" evidence="8">
    <location>
        <begin position="469"/>
        <end position="485"/>
    </location>
</feature>
<dbReference type="GO" id="GO:0005667">
    <property type="term" value="C:transcription regulator complex"/>
    <property type="evidence" value="ECO:0007669"/>
    <property type="project" value="InterPro"/>
</dbReference>
<keyword evidence="12" id="KW-1185">Reference proteome</keyword>
<keyword evidence="4" id="KW-0238">DNA-binding</keyword>
<dbReference type="OrthoDB" id="71302at2759"/>